<dbReference type="RefSeq" id="WP_338293387.1">
    <property type="nucleotide sequence ID" value="NZ_AP027272.1"/>
</dbReference>
<gene>
    <name evidence="2" type="ORF">MACH26_29140</name>
</gene>
<dbReference type="Proteomes" id="UP001333710">
    <property type="component" value="Chromosome"/>
</dbReference>
<dbReference type="AlphaFoldDB" id="A0AA48HWY5"/>
<sequence>MSKIGSVFSEIVRIKDELKLQLHLLEMESKDEWKTLCDKLRQLEKSFEQDVTRLSEQIGQAEEDFYVGNKQEIQQLLNDFKKLKKQTDSKS</sequence>
<keyword evidence="1" id="KW-0175">Coiled coil</keyword>
<keyword evidence="3" id="KW-1185">Reference proteome</keyword>
<accession>A0AA48HWY5</accession>
<dbReference type="EMBL" id="AP027272">
    <property type="protein sequence ID" value="BDX07393.1"/>
    <property type="molecule type" value="Genomic_DNA"/>
</dbReference>
<reference evidence="2" key="1">
    <citation type="submission" date="2023-01" db="EMBL/GenBank/DDBJ databases">
        <title>Complete genome sequence of Planctobacterium marinum strain Dej080120_11.</title>
        <authorList>
            <person name="Ueki S."/>
            <person name="Maruyama F."/>
        </authorList>
    </citation>
    <scope>NUCLEOTIDE SEQUENCE</scope>
    <source>
        <strain evidence="2">Dej080120_11</strain>
    </source>
</reference>
<evidence type="ECO:0000313" key="3">
    <source>
        <dbReference type="Proteomes" id="UP001333710"/>
    </source>
</evidence>
<name>A0AA48HWY5_9ALTE</name>
<evidence type="ECO:0000256" key="1">
    <source>
        <dbReference type="SAM" id="Coils"/>
    </source>
</evidence>
<feature type="coiled-coil region" evidence="1">
    <location>
        <begin position="37"/>
        <end position="86"/>
    </location>
</feature>
<organism evidence="2 3">
    <name type="scientific">Planctobacterium marinum</name>
    <dbReference type="NCBI Taxonomy" id="1631968"/>
    <lineage>
        <taxon>Bacteria</taxon>
        <taxon>Pseudomonadati</taxon>
        <taxon>Pseudomonadota</taxon>
        <taxon>Gammaproteobacteria</taxon>
        <taxon>Alteromonadales</taxon>
        <taxon>Alteromonadaceae</taxon>
        <taxon>Planctobacterium</taxon>
    </lineage>
</organism>
<dbReference type="KEGG" id="pmaw:MACH26_29140"/>
<proteinExistence type="predicted"/>
<evidence type="ECO:0000313" key="2">
    <source>
        <dbReference type="EMBL" id="BDX07393.1"/>
    </source>
</evidence>
<protein>
    <submittedName>
        <fullName evidence="2">Uncharacterized protein</fullName>
    </submittedName>
</protein>